<feature type="transmembrane region" description="Helical" evidence="7">
    <location>
        <begin position="276"/>
        <end position="299"/>
    </location>
</feature>
<evidence type="ECO:0000313" key="9">
    <source>
        <dbReference type="Proteomes" id="UP001056649"/>
    </source>
</evidence>
<evidence type="ECO:0000256" key="3">
    <source>
        <dbReference type="ARBA" id="ARBA00022475"/>
    </source>
</evidence>
<organism evidence="8 9">
    <name type="scientific">Candidatus Endoriftia persephonae</name>
    <dbReference type="NCBI Taxonomy" id="393765"/>
    <lineage>
        <taxon>Bacteria</taxon>
        <taxon>Pseudomonadati</taxon>
        <taxon>Pseudomonadota</taxon>
        <taxon>Gammaproteobacteria</taxon>
        <taxon>Chromatiales</taxon>
        <taxon>Sedimenticolaceae</taxon>
        <taxon>Candidatus Endoriftia</taxon>
    </lineage>
</organism>
<keyword evidence="6 7" id="KW-0472">Membrane</keyword>
<feature type="transmembrane region" description="Helical" evidence="7">
    <location>
        <begin position="212"/>
        <end position="229"/>
    </location>
</feature>
<feature type="transmembrane region" description="Helical" evidence="7">
    <location>
        <begin position="235"/>
        <end position="255"/>
    </location>
</feature>
<keyword evidence="9" id="KW-1185">Reference proteome</keyword>
<dbReference type="PANTHER" id="PTHR34184">
    <property type="entry name" value="UPF0718 PROTEIN YCGR"/>
    <property type="match status" value="1"/>
</dbReference>
<keyword evidence="3" id="KW-1003">Cell membrane</keyword>
<dbReference type="InterPro" id="IPR052923">
    <property type="entry name" value="UPF0718"/>
</dbReference>
<keyword evidence="5 7" id="KW-1133">Transmembrane helix</keyword>
<sequence length="343" mass="35449">MAFLHNLMAIYLDAAFWLVIGLLFAGLLKAWMPADLLQRQLGQGRLAPTLKAALIGTPLPLCSCGVLPAALGLRRAGASNSATVSFMIATPETGPDSIALSYALLGPIMAVARPLAALFSAITTGLLTSLIPKTPPLPSTLPVAVATGNCCSNSDCCSKPTNQQQPLLSSLHYAFVDMLDDILLWLAAGLILAALVMTFIPPTALAEVGSGALTMLLMLVVGIPMYICATASTPLAAAMLAAGLSPGAVLVFLLAGPATNLATMGVIGKEMGRQVLLAYLLGIAASSLLMGVALDVLLEDMGWVVDATVAGEQEWLPDWLKYLAGVGLLTAALASARRSLSQR</sequence>
<dbReference type="Pfam" id="PF03773">
    <property type="entry name" value="ArsP_1"/>
    <property type="match status" value="1"/>
</dbReference>
<evidence type="ECO:0000256" key="1">
    <source>
        <dbReference type="ARBA" id="ARBA00004651"/>
    </source>
</evidence>
<evidence type="ECO:0000256" key="2">
    <source>
        <dbReference type="ARBA" id="ARBA00006386"/>
    </source>
</evidence>
<comment type="subcellular location">
    <subcellularLocation>
        <location evidence="1">Cell membrane</location>
        <topology evidence="1">Multi-pass membrane protein</topology>
    </subcellularLocation>
</comment>
<dbReference type="InterPro" id="IPR005524">
    <property type="entry name" value="DUF318"/>
</dbReference>
<dbReference type="PANTHER" id="PTHR34184:SF4">
    <property type="entry name" value="UPF0718 PROTEIN YCGR"/>
    <property type="match status" value="1"/>
</dbReference>
<evidence type="ECO:0000256" key="4">
    <source>
        <dbReference type="ARBA" id="ARBA00022692"/>
    </source>
</evidence>
<evidence type="ECO:0000256" key="7">
    <source>
        <dbReference type="SAM" id="Phobius"/>
    </source>
</evidence>
<protein>
    <submittedName>
        <fullName evidence="8">SO_0444 family Cu/Zn efflux transporter</fullName>
    </submittedName>
</protein>
<dbReference type="NCBIfam" id="NF033936">
    <property type="entry name" value="CuZnOut_SO0444"/>
    <property type="match status" value="1"/>
</dbReference>
<dbReference type="AlphaFoldDB" id="A0A9J6ZV64"/>
<dbReference type="KEGG" id="eps:L0Y14_10160"/>
<comment type="similarity">
    <text evidence="2">Belongs to the UPF0718 family.</text>
</comment>
<keyword evidence="4 7" id="KW-0812">Transmembrane</keyword>
<accession>A0A9J6ZV64</accession>
<feature type="transmembrane region" description="Helical" evidence="7">
    <location>
        <begin position="182"/>
        <end position="200"/>
    </location>
</feature>
<feature type="transmembrane region" description="Helical" evidence="7">
    <location>
        <begin position="7"/>
        <end position="32"/>
    </location>
</feature>
<dbReference type="GO" id="GO:0005886">
    <property type="term" value="C:plasma membrane"/>
    <property type="evidence" value="ECO:0007669"/>
    <property type="project" value="UniProtKB-SubCell"/>
</dbReference>
<evidence type="ECO:0000313" key="8">
    <source>
        <dbReference type="EMBL" id="USF86503.1"/>
    </source>
</evidence>
<feature type="transmembrane region" description="Helical" evidence="7">
    <location>
        <begin position="110"/>
        <end position="131"/>
    </location>
</feature>
<proteinExistence type="inferred from homology"/>
<name>A0A9J6ZV64_9GAMM</name>
<evidence type="ECO:0000256" key="6">
    <source>
        <dbReference type="ARBA" id="ARBA00023136"/>
    </source>
</evidence>
<dbReference type="RefSeq" id="WP_006475535.1">
    <property type="nucleotide sequence ID" value="NZ_CP090569.1"/>
</dbReference>
<gene>
    <name evidence="8" type="ORF">L0Y14_10160</name>
</gene>
<feature type="transmembrane region" description="Helical" evidence="7">
    <location>
        <begin position="319"/>
        <end position="336"/>
    </location>
</feature>
<dbReference type="Proteomes" id="UP001056649">
    <property type="component" value="Chromosome"/>
</dbReference>
<evidence type="ECO:0000256" key="5">
    <source>
        <dbReference type="ARBA" id="ARBA00022989"/>
    </source>
</evidence>
<dbReference type="EMBL" id="CP090569">
    <property type="protein sequence ID" value="USF86503.1"/>
    <property type="molecule type" value="Genomic_DNA"/>
</dbReference>
<reference evidence="8" key="1">
    <citation type="journal article" date="2022" name="Mol. Ecol. Resour.">
        <title>The complete and closed genome of the facultative generalist Candidatus Endoriftia persephone from deep-sea hydrothermal vents.</title>
        <authorList>
            <person name="de Oliveira A.L."/>
            <person name="Srivastava A."/>
            <person name="Espada-Hinojosa S."/>
            <person name="Bright M."/>
        </authorList>
    </citation>
    <scope>NUCLEOTIDE SEQUENCE</scope>
    <source>
        <strain evidence="8">Tica-EPR-9o50.N</strain>
    </source>
</reference>